<dbReference type="EMBL" id="JACHMQ010000001">
    <property type="protein sequence ID" value="MBB6399754.1"/>
    <property type="molecule type" value="Genomic_DNA"/>
</dbReference>
<dbReference type="Pfam" id="PF12680">
    <property type="entry name" value="SnoaL_2"/>
    <property type="match status" value="1"/>
</dbReference>
<gene>
    <name evidence="3" type="ORF">BKA00_006668</name>
</gene>
<dbReference type="Proteomes" id="UP000546324">
    <property type="component" value="Unassembled WGS sequence"/>
</dbReference>
<dbReference type="PANTHER" id="PTHR42951:SF4">
    <property type="entry name" value="ACYL-COENZYME A THIOESTERASE MBLAC2"/>
    <property type="match status" value="1"/>
</dbReference>
<dbReference type="SUPFAM" id="SSF56281">
    <property type="entry name" value="Metallo-hydrolase/oxidoreductase"/>
    <property type="match status" value="1"/>
</dbReference>
<dbReference type="Gene3D" id="3.60.15.10">
    <property type="entry name" value="Ribonuclease Z/Hydroxyacylglutathione hydrolase-like"/>
    <property type="match status" value="1"/>
</dbReference>
<evidence type="ECO:0000256" key="1">
    <source>
        <dbReference type="SAM" id="MobiDB-lite"/>
    </source>
</evidence>
<proteinExistence type="predicted"/>
<dbReference type="Gene3D" id="3.10.450.50">
    <property type="match status" value="1"/>
</dbReference>
<organism evidence="3 4">
    <name type="scientific">Actinomadura coerulea</name>
    <dbReference type="NCBI Taxonomy" id="46159"/>
    <lineage>
        <taxon>Bacteria</taxon>
        <taxon>Bacillati</taxon>
        <taxon>Actinomycetota</taxon>
        <taxon>Actinomycetes</taxon>
        <taxon>Streptosporangiales</taxon>
        <taxon>Thermomonosporaceae</taxon>
        <taxon>Actinomadura</taxon>
    </lineage>
</organism>
<dbReference type="AlphaFoldDB" id="A0A7X0L2Z2"/>
<evidence type="ECO:0000313" key="3">
    <source>
        <dbReference type="EMBL" id="MBB6399754.1"/>
    </source>
</evidence>
<dbReference type="InterPro" id="IPR001279">
    <property type="entry name" value="Metallo-B-lactamas"/>
</dbReference>
<dbReference type="GO" id="GO:0016787">
    <property type="term" value="F:hydrolase activity"/>
    <property type="evidence" value="ECO:0007669"/>
    <property type="project" value="UniProtKB-KW"/>
</dbReference>
<accession>A0A7X0L2Z2</accession>
<dbReference type="PANTHER" id="PTHR42951">
    <property type="entry name" value="METALLO-BETA-LACTAMASE DOMAIN-CONTAINING"/>
    <property type="match status" value="1"/>
</dbReference>
<dbReference type="InterPro" id="IPR037401">
    <property type="entry name" value="SnoaL-like"/>
</dbReference>
<dbReference type="InterPro" id="IPR050855">
    <property type="entry name" value="NDM-1-like"/>
</dbReference>
<dbReference type="InterPro" id="IPR036866">
    <property type="entry name" value="RibonucZ/Hydroxyglut_hydro"/>
</dbReference>
<keyword evidence="3" id="KW-0378">Hydrolase</keyword>
<dbReference type="SMART" id="SM00849">
    <property type="entry name" value="Lactamase_B"/>
    <property type="match status" value="1"/>
</dbReference>
<dbReference type="SUPFAM" id="SSF54427">
    <property type="entry name" value="NTF2-like"/>
    <property type="match status" value="1"/>
</dbReference>
<evidence type="ECO:0000259" key="2">
    <source>
        <dbReference type="SMART" id="SM00849"/>
    </source>
</evidence>
<dbReference type="InterPro" id="IPR032710">
    <property type="entry name" value="NTF2-like_dom_sf"/>
</dbReference>
<evidence type="ECO:0000313" key="4">
    <source>
        <dbReference type="Proteomes" id="UP000546324"/>
    </source>
</evidence>
<reference evidence="3 4" key="1">
    <citation type="submission" date="2020-08" db="EMBL/GenBank/DDBJ databases">
        <title>Sequencing the genomes of 1000 actinobacteria strains.</title>
        <authorList>
            <person name="Klenk H.-P."/>
        </authorList>
    </citation>
    <scope>NUCLEOTIDE SEQUENCE [LARGE SCALE GENOMIC DNA]</scope>
    <source>
        <strain evidence="3 4">DSM 43675</strain>
    </source>
</reference>
<sequence>MNQRLRRLLAAGSAAACAIAPVAGCSDDGPDGGDAKTARPGRFASSHPGSVNTYWIEAPRGLVVIDTLRTPADAQKAITEIRKAGRPVAAILLTHSHPDHVGGARALHEAFPEAPVHASKATDKTMREDRRGFYPLARSANKNFPAEVTYADRTFEDGTPLRVGGLRFETAGFGAGESDNATVYFRPDTGDLFSGDLAGGKVTPALIEGNSCGWLQILDRLGRRFPRAGTIYPGHGAPGPARALIDEQRRYLQRFRALVRPAVAADSPGGRTVDAGEQKSITVEMDRAYPGHPPVADLPTIVQENIKAVGRELSAEDPAKAPAACSATAPGSVHGLLAPVEAYVGAVNGGNLDALAGAFAEDAEVVDVGRRIQGRAAIRDWAAKEVVGGRLTVLGVAENRPGHQRLLVRFAPGGTGGFEANYAFSVEGSAITRAELTYAG</sequence>
<feature type="region of interest" description="Disordered" evidence="1">
    <location>
        <begin position="27"/>
        <end position="47"/>
    </location>
</feature>
<dbReference type="RefSeq" id="WP_185031801.1">
    <property type="nucleotide sequence ID" value="NZ_JACHMQ010000001.1"/>
</dbReference>
<name>A0A7X0L2Z2_9ACTN</name>
<keyword evidence="4" id="KW-1185">Reference proteome</keyword>
<dbReference type="Pfam" id="PF00753">
    <property type="entry name" value="Lactamase_B"/>
    <property type="match status" value="1"/>
</dbReference>
<comment type="caution">
    <text evidence="3">The sequence shown here is derived from an EMBL/GenBank/DDBJ whole genome shotgun (WGS) entry which is preliminary data.</text>
</comment>
<protein>
    <submittedName>
        <fullName evidence="3">Glyoxylase-like metal-dependent hydrolase (Beta-lactamase superfamily II)</fullName>
    </submittedName>
</protein>
<feature type="domain" description="Metallo-beta-lactamase" evidence="2">
    <location>
        <begin position="50"/>
        <end position="235"/>
    </location>
</feature>